<dbReference type="GO" id="GO:0072557">
    <property type="term" value="C:IPAF inflammasome complex"/>
    <property type="evidence" value="ECO:0007669"/>
    <property type="project" value="TreeGrafter"/>
</dbReference>
<evidence type="ECO:0000313" key="2">
    <source>
        <dbReference type="Proteomes" id="UP000242188"/>
    </source>
</evidence>
<dbReference type="STRING" id="6573.A0A210PKC4"/>
<reference evidence="1 2" key="1">
    <citation type="journal article" date="2017" name="Nat. Ecol. Evol.">
        <title>Scallop genome provides insights into evolution of bilaterian karyotype and development.</title>
        <authorList>
            <person name="Wang S."/>
            <person name="Zhang J."/>
            <person name="Jiao W."/>
            <person name="Li J."/>
            <person name="Xun X."/>
            <person name="Sun Y."/>
            <person name="Guo X."/>
            <person name="Huan P."/>
            <person name="Dong B."/>
            <person name="Zhang L."/>
            <person name="Hu X."/>
            <person name="Sun X."/>
            <person name="Wang J."/>
            <person name="Zhao C."/>
            <person name="Wang Y."/>
            <person name="Wang D."/>
            <person name="Huang X."/>
            <person name="Wang R."/>
            <person name="Lv J."/>
            <person name="Li Y."/>
            <person name="Zhang Z."/>
            <person name="Liu B."/>
            <person name="Lu W."/>
            <person name="Hui Y."/>
            <person name="Liang J."/>
            <person name="Zhou Z."/>
            <person name="Hou R."/>
            <person name="Li X."/>
            <person name="Liu Y."/>
            <person name="Li H."/>
            <person name="Ning X."/>
            <person name="Lin Y."/>
            <person name="Zhao L."/>
            <person name="Xing Q."/>
            <person name="Dou J."/>
            <person name="Li Y."/>
            <person name="Mao J."/>
            <person name="Guo H."/>
            <person name="Dou H."/>
            <person name="Li T."/>
            <person name="Mu C."/>
            <person name="Jiang W."/>
            <person name="Fu Q."/>
            <person name="Fu X."/>
            <person name="Miao Y."/>
            <person name="Liu J."/>
            <person name="Yu Q."/>
            <person name="Li R."/>
            <person name="Liao H."/>
            <person name="Li X."/>
            <person name="Kong Y."/>
            <person name="Jiang Z."/>
            <person name="Chourrout D."/>
            <person name="Li R."/>
            <person name="Bao Z."/>
        </authorList>
    </citation>
    <scope>NUCLEOTIDE SEQUENCE [LARGE SCALE GENOMIC DNA]</scope>
    <source>
        <strain evidence="1 2">PY_sf001</strain>
    </source>
</reference>
<dbReference type="SMART" id="SM00238">
    <property type="entry name" value="BIR"/>
    <property type="match status" value="1"/>
</dbReference>
<organism evidence="1 2">
    <name type="scientific">Mizuhopecten yessoensis</name>
    <name type="common">Japanese scallop</name>
    <name type="synonym">Patinopecten yessoensis</name>
    <dbReference type="NCBI Taxonomy" id="6573"/>
    <lineage>
        <taxon>Eukaryota</taxon>
        <taxon>Metazoa</taxon>
        <taxon>Spiralia</taxon>
        <taxon>Lophotrochozoa</taxon>
        <taxon>Mollusca</taxon>
        <taxon>Bivalvia</taxon>
        <taxon>Autobranchia</taxon>
        <taxon>Pteriomorphia</taxon>
        <taxon>Pectinida</taxon>
        <taxon>Pectinoidea</taxon>
        <taxon>Pectinidae</taxon>
        <taxon>Mizuhopecten</taxon>
    </lineage>
</organism>
<dbReference type="CDD" id="cd00022">
    <property type="entry name" value="BIR"/>
    <property type="match status" value="1"/>
</dbReference>
<evidence type="ECO:0000313" key="1">
    <source>
        <dbReference type="EMBL" id="OWF36948.1"/>
    </source>
</evidence>
<name>A0A210PKC4_MIZYE</name>
<dbReference type="Proteomes" id="UP000242188">
    <property type="component" value="Unassembled WGS sequence"/>
</dbReference>
<dbReference type="PANTHER" id="PTHR46914">
    <property type="entry name" value="BACULOVIRAL IAP REPEAT-CONTAINING PROTEIN 1"/>
    <property type="match status" value="1"/>
</dbReference>
<dbReference type="GO" id="GO:0043027">
    <property type="term" value="F:cysteine-type endopeptidase inhibitor activity involved in apoptotic process"/>
    <property type="evidence" value="ECO:0007669"/>
    <property type="project" value="InterPro"/>
</dbReference>
<dbReference type="EMBL" id="NEDP02073275">
    <property type="protein sequence ID" value="OWF36948.1"/>
    <property type="molecule type" value="Genomic_DNA"/>
</dbReference>
<dbReference type="Pfam" id="PF00653">
    <property type="entry name" value="BIR"/>
    <property type="match status" value="1"/>
</dbReference>
<dbReference type="GO" id="GO:0005524">
    <property type="term" value="F:ATP binding"/>
    <property type="evidence" value="ECO:0007669"/>
    <property type="project" value="TreeGrafter"/>
</dbReference>
<proteinExistence type="predicted"/>
<dbReference type="AlphaFoldDB" id="A0A210PKC4"/>
<dbReference type="GO" id="GO:0042742">
    <property type="term" value="P:defense response to bacterium"/>
    <property type="evidence" value="ECO:0007669"/>
    <property type="project" value="TreeGrafter"/>
</dbReference>
<dbReference type="GO" id="GO:0016045">
    <property type="term" value="P:detection of bacterium"/>
    <property type="evidence" value="ECO:0007669"/>
    <property type="project" value="TreeGrafter"/>
</dbReference>
<gene>
    <name evidence="1" type="ORF">KP79_PYT25937</name>
</gene>
<dbReference type="Gene3D" id="1.10.1170.10">
    <property type="entry name" value="Inhibitor Of Apoptosis Protein (2mihbC-IAP-1), Chain A"/>
    <property type="match status" value="1"/>
</dbReference>
<accession>A0A210PKC4</accession>
<dbReference type="GO" id="GO:0043066">
    <property type="term" value="P:negative regulation of apoptotic process"/>
    <property type="evidence" value="ECO:0007669"/>
    <property type="project" value="InterPro"/>
</dbReference>
<dbReference type="PROSITE" id="PS50143">
    <property type="entry name" value="BIR_REPEAT_2"/>
    <property type="match status" value="1"/>
</dbReference>
<dbReference type="SUPFAM" id="SSF57924">
    <property type="entry name" value="Inhibitor of apoptosis (IAP) repeat"/>
    <property type="match status" value="1"/>
</dbReference>
<dbReference type="InterPro" id="IPR028789">
    <property type="entry name" value="Naip"/>
</dbReference>
<sequence>MVVIVEPALHGLGRYFQQMEQGQQITVLESMQYEWMRVRSFWSFPRNAGVSYLYLARIGFFYTGRVSETCCYSCGQIYREWREGDNPLEIHRRISPHCLHLNDGDARNMPIYADVINQWPAIPWEPLLEEAARPPVDEEPADLPEAGM</sequence>
<comment type="caution">
    <text evidence="1">The sequence shown here is derived from an EMBL/GenBank/DDBJ whole genome shotgun (WGS) entry which is preliminary data.</text>
</comment>
<keyword evidence="2" id="KW-1185">Reference proteome</keyword>
<protein>
    <submittedName>
        <fullName evidence="1">Baculoviral IAP repeat-containing protein 1</fullName>
    </submittedName>
</protein>
<dbReference type="OrthoDB" id="6213747at2759"/>
<dbReference type="PANTHER" id="PTHR46914:SF1">
    <property type="entry name" value="BACULOVIRAL IAP REPEAT-CONTAINING PROTEIN 1"/>
    <property type="match status" value="1"/>
</dbReference>
<dbReference type="InterPro" id="IPR001370">
    <property type="entry name" value="BIR_rpt"/>
</dbReference>